<keyword evidence="2" id="KW-1185">Reference proteome</keyword>
<proteinExistence type="predicted"/>
<dbReference type="EMBL" id="NNAY01000497">
    <property type="protein sequence ID" value="OXU27993.1"/>
    <property type="molecule type" value="Genomic_DNA"/>
</dbReference>
<protein>
    <submittedName>
        <fullName evidence="1">Uncharacterized protein</fullName>
    </submittedName>
</protein>
<accession>A0A232FC04</accession>
<name>A0A232FC04_9HYME</name>
<organism evidence="1 2">
    <name type="scientific">Trichomalopsis sarcophagae</name>
    <dbReference type="NCBI Taxonomy" id="543379"/>
    <lineage>
        <taxon>Eukaryota</taxon>
        <taxon>Metazoa</taxon>
        <taxon>Ecdysozoa</taxon>
        <taxon>Arthropoda</taxon>
        <taxon>Hexapoda</taxon>
        <taxon>Insecta</taxon>
        <taxon>Pterygota</taxon>
        <taxon>Neoptera</taxon>
        <taxon>Endopterygota</taxon>
        <taxon>Hymenoptera</taxon>
        <taxon>Apocrita</taxon>
        <taxon>Proctotrupomorpha</taxon>
        <taxon>Chalcidoidea</taxon>
        <taxon>Pteromalidae</taxon>
        <taxon>Pteromalinae</taxon>
        <taxon>Trichomalopsis</taxon>
    </lineage>
</organism>
<reference evidence="1 2" key="1">
    <citation type="journal article" date="2017" name="Curr. Biol.">
        <title>The Evolution of Venom by Co-option of Single-Copy Genes.</title>
        <authorList>
            <person name="Martinson E.O."/>
            <person name="Mrinalini"/>
            <person name="Kelkar Y.D."/>
            <person name="Chang C.H."/>
            <person name="Werren J.H."/>
        </authorList>
    </citation>
    <scope>NUCLEOTIDE SEQUENCE [LARGE SCALE GENOMIC DNA]</scope>
    <source>
        <strain evidence="1 2">Alberta</strain>
        <tissue evidence="1">Whole body</tissue>
    </source>
</reference>
<gene>
    <name evidence="1" type="ORF">TSAR_001292</name>
</gene>
<comment type="caution">
    <text evidence="1">The sequence shown here is derived from an EMBL/GenBank/DDBJ whole genome shotgun (WGS) entry which is preliminary data.</text>
</comment>
<evidence type="ECO:0000313" key="1">
    <source>
        <dbReference type="EMBL" id="OXU27993.1"/>
    </source>
</evidence>
<dbReference type="Proteomes" id="UP000215335">
    <property type="component" value="Unassembled WGS sequence"/>
</dbReference>
<evidence type="ECO:0000313" key="2">
    <source>
        <dbReference type="Proteomes" id="UP000215335"/>
    </source>
</evidence>
<dbReference type="AlphaFoldDB" id="A0A232FC04"/>
<sequence>MASGGNESPDATLNNKYFKCRPTNKEHPNFALTSKLPYGTLNQQACEFIAQLKYENREEVKREILNDIELSKKKDDENNSTIDD</sequence>